<keyword evidence="3" id="KW-0762">Sugar transport</keyword>
<keyword evidence="6" id="KW-0418">Kinase</keyword>
<dbReference type="SUPFAM" id="SSF51261">
    <property type="entry name" value="Duplicated hybrid motif"/>
    <property type="match status" value="1"/>
</dbReference>
<organism evidence="8 9">
    <name type="scientific">Bifidobacterium samirii</name>
    <dbReference type="NCBI Taxonomy" id="2306974"/>
    <lineage>
        <taxon>Bacteria</taxon>
        <taxon>Bacillati</taxon>
        <taxon>Actinomycetota</taxon>
        <taxon>Actinomycetes</taxon>
        <taxon>Bifidobacteriales</taxon>
        <taxon>Bifidobacteriaceae</taxon>
        <taxon>Bifidobacterium</taxon>
    </lineage>
</organism>
<dbReference type="InterPro" id="IPR001127">
    <property type="entry name" value="PTS_EIIA_1_perm"/>
</dbReference>
<evidence type="ECO:0000256" key="3">
    <source>
        <dbReference type="ARBA" id="ARBA00022597"/>
    </source>
</evidence>
<proteinExistence type="predicted"/>
<feature type="domain" description="PTS EIIA type-1" evidence="7">
    <location>
        <begin position="1"/>
        <end position="85"/>
    </location>
</feature>
<dbReference type="Pfam" id="PF00358">
    <property type="entry name" value="PTS_EIIA_1"/>
    <property type="match status" value="1"/>
</dbReference>
<evidence type="ECO:0000256" key="2">
    <source>
        <dbReference type="ARBA" id="ARBA00022448"/>
    </source>
</evidence>
<dbReference type="EMBL" id="QXGK01000014">
    <property type="protein sequence ID" value="RSX55269.1"/>
    <property type="molecule type" value="Genomic_DNA"/>
</dbReference>
<evidence type="ECO:0000256" key="1">
    <source>
        <dbReference type="ARBA" id="ARBA00004496"/>
    </source>
</evidence>
<dbReference type="AlphaFoldDB" id="A0A430FR07"/>
<keyword evidence="4" id="KW-0808">Transferase</keyword>
<comment type="subcellular location">
    <subcellularLocation>
        <location evidence="1">Cytoplasm</location>
    </subcellularLocation>
</comment>
<evidence type="ECO:0000256" key="4">
    <source>
        <dbReference type="ARBA" id="ARBA00022679"/>
    </source>
</evidence>
<keyword evidence="2" id="KW-0813">Transport</keyword>
<accession>A0A430FR07</accession>
<reference evidence="8 9" key="1">
    <citation type="submission" date="2018-09" db="EMBL/GenBank/DDBJ databases">
        <title>Characterization of the phylogenetic diversity of five novel species belonging to the genus Bifidobacterium.</title>
        <authorList>
            <person name="Lugli G.A."/>
            <person name="Duranti S."/>
            <person name="Milani C."/>
        </authorList>
    </citation>
    <scope>NUCLEOTIDE SEQUENCE [LARGE SCALE GENOMIC DNA]</scope>
    <source>
        <strain evidence="8 9">2033B</strain>
    </source>
</reference>
<evidence type="ECO:0000313" key="8">
    <source>
        <dbReference type="EMBL" id="RSX55269.1"/>
    </source>
</evidence>
<evidence type="ECO:0000256" key="6">
    <source>
        <dbReference type="ARBA" id="ARBA00022777"/>
    </source>
</evidence>
<sequence length="113" mass="11400">MVVAPVAGTVTLVANTSHAVGITTDSGMEVLVHIGIDTVQLEGKPFSVLVSKGQKVTAGEPVVTVDWPAIRQAGKGTDVIVAFTKPKKVARLTVLSDGAVVAGAKVGTATPKA</sequence>
<evidence type="ECO:0000259" key="7">
    <source>
        <dbReference type="PROSITE" id="PS51093"/>
    </source>
</evidence>
<dbReference type="PANTHER" id="PTHR45008:SF1">
    <property type="entry name" value="PTS SYSTEM GLUCOSE-SPECIFIC EIIA COMPONENT"/>
    <property type="match status" value="1"/>
</dbReference>
<gene>
    <name evidence="8" type="ORF">D2E24_1404</name>
</gene>
<protein>
    <submittedName>
        <fullName evidence="8">PTS N-acetylglucosamine transporter subunit IIABC</fullName>
    </submittedName>
</protein>
<dbReference type="GO" id="GO:0005737">
    <property type="term" value="C:cytoplasm"/>
    <property type="evidence" value="ECO:0007669"/>
    <property type="project" value="UniProtKB-SubCell"/>
</dbReference>
<dbReference type="GO" id="GO:0016301">
    <property type="term" value="F:kinase activity"/>
    <property type="evidence" value="ECO:0007669"/>
    <property type="project" value="UniProtKB-KW"/>
</dbReference>
<evidence type="ECO:0000313" key="9">
    <source>
        <dbReference type="Proteomes" id="UP000287470"/>
    </source>
</evidence>
<dbReference type="PANTHER" id="PTHR45008">
    <property type="entry name" value="PTS SYSTEM GLUCOSE-SPECIFIC EIIA COMPONENT"/>
    <property type="match status" value="1"/>
</dbReference>
<dbReference type="PROSITE" id="PS51093">
    <property type="entry name" value="PTS_EIIA_TYPE_1"/>
    <property type="match status" value="1"/>
</dbReference>
<dbReference type="InterPro" id="IPR011055">
    <property type="entry name" value="Dup_hybrid_motif"/>
</dbReference>
<evidence type="ECO:0000256" key="5">
    <source>
        <dbReference type="ARBA" id="ARBA00022683"/>
    </source>
</evidence>
<dbReference type="PROSITE" id="PS00371">
    <property type="entry name" value="PTS_EIIA_TYPE_1_HIS"/>
    <property type="match status" value="1"/>
</dbReference>
<dbReference type="Gene3D" id="2.70.70.10">
    <property type="entry name" value="Glucose Permease (Domain IIA)"/>
    <property type="match status" value="1"/>
</dbReference>
<keyword evidence="5" id="KW-0598">Phosphotransferase system</keyword>
<name>A0A430FR07_9BIFI</name>
<dbReference type="GO" id="GO:0009401">
    <property type="term" value="P:phosphoenolpyruvate-dependent sugar phosphotransferase system"/>
    <property type="evidence" value="ECO:0007669"/>
    <property type="project" value="UniProtKB-KW"/>
</dbReference>
<keyword evidence="9" id="KW-1185">Reference proteome</keyword>
<comment type="caution">
    <text evidence="8">The sequence shown here is derived from an EMBL/GenBank/DDBJ whole genome shotgun (WGS) entry which is preliminary data.</text>
</comment>
<dbReference type="InterPro" id="IPR050890">
    <property type="entry name" value="PTS_EIIA_component"/>
</dbReference>
<dbReference type="Proteomes" id="UP000287470">
    <property type="component" value="Unassembled WGS sequence"/>
</dbReference>